<dbReference type="EMBL" id="JAGINW010000001">
    <property type="protein sequence ID" value="MBP2320497.1"/>
    <property type="molecule type" value="Genomic_DNA"/>
</dbReference>
<comment type="caution">
    <text evidence="1">The sequence shown here is derived from an EMBL/GenBank/DDBJ whole genome shotgun (WGS) entry which is preliminary data.</text>
</comment>
<evidence type="ECO:0000313" key="1">
    <source>
        <dbReference type="EMBL" id="MBP2320497.1"/>
    </source>
</evidence>
<proteinExistence type="predicted"/>
<dbReference type="RefSeq" id="WP_209634715.1">
    <property type="nucleotide sequence ID" value="NZ_JAGINW010000001.1"/>
</dbReference>
<evidence type="ECO:0000313" key="2">
    <source>
        <dbReference type="Proteomes" id="UP001519332"/>
    </source>
</evidence>
<protein>
    <submittedName>
        <fullName evidence="1">Uncharacterized protein</fullName>
    </submittedName>
</protein>
<dbReference type="Proteomes" id="UP001519332">
    <property type="component" value="Unassembled WGS sequence"/>
</dbReference>
<reference evidence="1 2" key="1">
    <citation type="submission" date="2021-03" db="EMBL/GenBank/DDBJ databases">
        <title>Sequencing the genomes of 1000 actinobacteria strains.</title>
        <authorList>
            <person name="Klenk H.-P."/>
        </authorList>
    </citation>
    <scope>NUCLEOTIDE SEQUENCE [LARGE SCALE GENOMIC DNA]</scope>
    <source>
        <strain evidence="1 2">DSM 46670</strain>
    </source>
</reference>
<keyword evidence="2" id="KW-1185">Reference proteome</keyword>
<organism evidence="1 2">
    <name type="scientific">Kibdelosporangium banguiense</name>
    <dbReference type="NCBI Taxonomy" id="1365924"/>
    <lineage>
        <taxon>Bacteria</taxon>
        <taxon>Bacillati</taxon>
        <taxon>Actinomycetota</taxon>
        <taxon>Actinomycetes</taxon>
        <taxon>Pseudonocardiales</taxon>
        <taxon>Pseudonocardiaceae</taxon>
        <taxon>Kibdelosporangium</taxon>
    </lineage>
</organism>
<gene>
    <name evidence="1" type="ORF">JOF56_000882</name>
</gene>
<accession>A0ABS4T7W2</accession>
<name>A0ABS4T7W2_9PSEU</name>
<sequence length="277" mass="28381">MSVSVFWLGPIGALRALPSPSLGAGPEATSTRFGTVHRSLSGRPTVDRLGIKRTWSLTWPYLDPDTHAYLDALHLGLITGPVWLVDPQRVNQLGVQAASAGSAHHSTDGFTATAGTLAWSPSIRAGAPVDGGISWSVPAEGGRLEASGHVPVPDLLPVTFSVFVAGARPVRLTVTTQNPSGIPVSVIDSPPILPGTAGTRASLVVTPASGVAACRVAITAPADTSTVITTGAWQIQPGSMPSPWRPGGGTAVVIVESLRVAYPVPGSYATTATLLEV</sequence>